<gene>
    <name evidence="6 8" type="primary">tpx</name>
    <name evidence="8" type="ORF">Prum_101540</name>
</gene>
<dbReference type="AlphaFoldDB" id="A0A6V8LGY6"/>
<name>A0A6V8LGY6_9ACTN</name>
<keyword evidence="4 6" id="KW-1015">Disulfide bond</keyword>
<keyword evidence="1 6" id="KW-0575">Peroxidase</keyword>
<dbReference type="Pfam" id="PF08534">
    <property type="entry name" value="Redoxin"/>
    <property type="match status" value="1"/>
</dbReference>
<evidence type="ECO:0000313" key="8">
    <source>
        <dbReference type="EMBL" id="GFJ96512.1"/>
    </source>
</evidence>
<comment type="subunit">
    <text evidence="6">Homodimer.</text>
</comment>
<evidence type="ECO:0000313" key="9">
    <source>
        <dbReference type="Proteomes" id="UP000482960"/>
    </source>
</evidence>
<dbReference type="RefSeq" id="WP_173086240.1">
    <property type="nucleotide sequence ID" value="NZ_BAABJB010000008.1"/>
</dbReference>
<reference evidence="8 9" key="1">
    <citation type="submission" date="2020-03" db="EMBL/GenBank/DDBJ databases">
        <title>Whole genome shotgun sequence of Phytohabitans rumicis NBRC 108638.</title>
        <authorList>
            <person name="Komaki H."/>
            <person name="Tamura T."/>
        </authorList>
    </citation>
    <scope>NUCLEOTIDE SEQUENCE [LARGE SCALE GENOMIC DNA]</scope>
    <source>
        <strain evidence="8 9">NBRC 108638</strain>
    </source>
</reference>
<dbReference type="InterPro" id="IPR036249">
    <property type="entry name" value="Thioredoxin-like_sf"/>
</dbReference>
<feature type="disulfide bond" description="Redox-active" evidence="6">
    <location>
        <begin position="67"/>
        <end position="101"/>
    </location>
</feature>
<dbReference type="NCBIfam" id="NF001808">
    <property type="entry name" value="PRK00522.1"/>
    <property type="match status" value="1"/>
</dbReference>
<feature type="domain" description="Thioredoxin" evidence="7">
    <location>
        <begin position="25"/>
        <end position="180"/>
    </location>
</feature>
<dbReference type="PANTHER" id="PTHR43110">
    <property type="entry name" value="THIOL PEROXIDASE"/>
    <property type="match status" value="1"/>
</dbReference>
<proteinExistence type="inferred from homology"/>
<comment type="miscellaneous">
    <text evidence="6">The active site is a conserved redox-active cysteine residue, the peroxidatic cysteine (C(P)), which makes the nucleophilic attack on the peroxide substrate. The peroxide oxidizes the C(P)-SH to cysteine sulfenic acid (C(P)-SOH), which then reacts with another cysteine residue, the resolving cysteine (C(R)), to form a disulfide bridge. The disulfide is subsequently reduced by an appropriate electron donor to complete the catalytic cycle. In this atypical 2-Cys peroxiredoxin, C(R) is present in the same subunit to form an intramolecular disulfide. The disulfide is subsequently reduced by thioredoxin.</text>
</comment>
<comment type="similarity">
    <text evidence="6">Belongs to the peroxiredoxin family. Tpx subfamily.</text>
</comment>
<accession>A0A6V8LGY6</accession>
<evidence type="ECO:0000256" key="6">
    <source>
        <dbReference type="HAMAP-Rule" id="MF_00269"/>
    </source>
</evidence>
<evidence type="ECO:0000256" key="2">
    <source>
        <dbReference type="ARBA" id="ARBA00022862"/>
    </source>
</evidence>
<keyword evidence="2 6" id="KW-0049">Antioxidant</keyword>
<keyword evidence="3 6" id="KW-0560">Oxidoreductase</keyword>
<dbReference type="Proteomes" id="UP000482960">
    <property type="component" value="Unassembled WGS sequence"/>
</dbReference>
<reference evidence="8 9" key="2">
    <citation type="submission" date="2020-03" db="EMBL/GenBank/DDBJ databases">
        <authorList>
            <person name="Ichikawa N."/>
            <person name="Kimura A."/>
            <person name="Kitahashi Y."/>
            <person name="Uohara A."/>
        </authorList>
    </citation>
    <scope>NUCLEOTIDE SEQUENCE [LARGE SCALE GENOMIC DNA]</scope>
    <source>
        <strain evidence="8 9">NBRC 108638</strain>
    </source>
</reference>
<comment type="function">
    <text evidence="6">Thiol-specific peroxidase that catalyzes the reduction of hydrogen peroxide and organic hydroperoxides to water and alcohols, respectively. Plays a role in cell protection against oxidative stress by detoxifying peroxides.</text>
</comment>
<dbReference type="PANTHER" id="PTHR43110:SF1">
    <property type="entry name" value="THIOL PEROXIDASE"/>
    <property type="match status" value="1"/>
</dbReference>
<feature type="active site" description="Cysteine sulfenic acid (-SOH) intermediate" evidence="6">
    <location>
        <position position="67"/>
    </location>
</feature>
<dbReference type="EMBL" id="BLPG01000002">
    <property type="protein sequence ID" value="GFJ96512.1"/>
    <property type="molecule type" value="Genomic_DNA"/>
</dbReference>
<evidence type="ECO:0000256" key="5">
    <source>
        <dbReference type="ARBA" id="ARBA00023284"/>
    </source>
</evidence>
<sequence length="180" mass="19089">MTIAVERAGVVTFRGRPVTLIGTEVSVGDRAPDFVVVGNDFAPVTLAASAGTVRILSVVPSLDTEVCDRQTRRFNEEAAGMAGVPVLTISVDLPFAQRRWCGAADLDNVVTLSDHRELSFGLAYGVVISEFRLLARAVFVVDANDRIAYAQYVPEVGEHPDYPAALSAAGLAAAAQNATR</sequence>
<dbReference type="GO" id="GO:0008379">
    <property type="term" value="F:thioredoxin peroxidase activity"/>
    <property type="evidence" value="ECO:0007669"/>
    <property type="project" value="UniProtKB-UniRule"/>
</dbReference>
<dbReference type="InterPro" id="IPR050455">
    <property type="entry name" value="Tpx_Peroxidase_subfamily"/>
</dbReference>
<comment type="caution">
    <text evidence="8">The sequence shown here is derived from an EMBL/GenBank/DDBJ whole genome shotgun (WGS) entry which is preliminary data.</text>
</comment>
<evidence type="ECO:0000256" key="3">
    <source>
        <dbReference type="ARBA" id="ARBA00023002"/>
    </source>
</evidence>
<dbReference type="CDD" id="cd03014">
    <property type="entry name" value="PRX_Atyp2cys"/>
    <property type="match status" value="1"/>
</dbReference>
<organism evidence="8 9">
    <name type="scientific">Phytohabitans rumicis</name>
    <dbReference type="NCBI Taxonomy" id="1076125"/>
    <lineage>
        <taxon>Bacteria</taxon>
        <taxon>Bacillati</taxon>
        <taxon>Actinomycetota</taxon>
        <taxon>Actinomycetes</taxon>
        <taxon>Micromonosporales</taxon>
        <taxon>Micromonosporaceae</taxon>
    </lineage>
</organism>
<dbReference type="Gene3D" id="3.40.30.10">
    <property type="entry name" value="Glutaredoxin"/>
    <property type="match status" value="1"/>
</dbReference>
<keyword evidence="5 6" id="KW-0676">Redox-active center</keyword>
<evidence type="ECO:0000256" key="1">
    <source>
        <dbReference type="ARBA" id="ARBA00022559"/>
    </source>
</evidence>
<dbReference type="InterPro" id="IPR013740">
    <property type="entry name" value="Redoxin"/>
</dbReference>
<dbReference type="SUPFAM" id="SSF52833">
    <property type="entry name" value="Thioredoxin-like"/>
    <property type="match status" value="1"/>
</dbReference>
<keyword evidence="9" id="KW-1185">Reference proteome</keyword>
<dbReference type="InterPro" id="IPR013766">
    <property type="entry name" value="Thioredoxin_domain"/>
</dbReference>
<dbReference type="HAMAP" id="MF_00269">
    <property type="entry name" value="Tpx"/>
    <property type="match status" value="1"/>
</dbReference>
<dbReference type="PROSITE" id="PS51352">
    <property type="entry name" value="THIOREDOXIN_2"/>
    <property type="match status" value="1"/>
</dbReference>
<comment type="catalytic activity">
    <reaction evidence="6">
        <text>a hydroperoxide + [thioredoxin]-dithiol = an alcohol + [thioredoxin]-disulfide + H2O</text>
        <dbReference type="Rhea" id="RHEA:62620"/>
        <dbReference type="Rhea" id="RHEA-COMP:10698"/>
        <dbReference type="Rhea" id="RHEA-COMP:10700"/>
        <dbReference type="ChEBI" id="CHEBI:15377"/>
        <dbReference type="ChEBI" id="CHEBI:29950"/>
        <dbReference type="ChEBI" id="CHEBI:30879"/>
        <dbReference type="ChEBI" id="CHEBI:35924"/>
        <dbReference type="ChEBI" id="CHEBI:50058"/>
        <dbReference type="EC" id="1.11.1.24"/>
    </reaction>
</comment>
<evidence type="ECO:0000256" key="4">
    <source>
        <dbReference type="ARBA" id="ARBA00023157"/>
    </source>
</evidence>
<protein>
    <recommendedName>
        <fullName evidence="6">Thiol peroxidase</fullName>
        <shortName evidence="6">Tpx</shortName>
        <ecNumber evidence="6">1.11.1.24</ecNumber>
    </recommendedName>
    <alternativeName>
        <fullName evidence="6">Peroxiredoxin tpx</fullName>
        <shortName evidence="6">Prx</shortName>
    </alternativeName>
    <alternativeName>
        <fullName evidence="6">Thioredoxin peroxidase</fullName>
    </alternativeName>
    <alternativeName>
        <fullName evidence="6">Thioredoxin-dependent peroxiredoxin</fullName>
    </alternativeName>
</protein>
<dbReference type="PROSITE" id="PS01265">
    <property type="entry name" value="TPX"/>
    <property type="match status" value="1"/>
</dbReference>
<evidence type="ECO:0000259" key="7">
    <source>
        <dbReference type="PROSITE" id="PS51352"/>
    </source>
</evidence>
<dbReference type="EC" id="1.11.1.24" evidence="6"/>
<dbReference type="InterPro" id="IPR018219">
    <property type="entry name" value="Tpx_CS"/>
</dbReference>
<dbReference type="InterPro" id="IPR002065">
    <property type="entry name" value="TPX"/>
</dbReference>